<dbReference type="AlphaFoldDB" id="A0A1I1YVD8"/>
<gene>
    <name evidence="3" type="ORF">SAMN05216245_10328</name>
</gene>
<keyword evidence="4" id="KW-1185">Reference proteome</keyword>
<dbReference type="SUPFAM" id="SSF55781">
    <property type="entry name" value="GAF domain-like"/>
    <property type="match status" value="1"/>
</dbReference>
<dbReference type="PANTHER" id="PTHR21021">
    <property type="entry name" value="GAF/PUTATIVE CYTOSKELETAL PROTEIN"/>
    <property type="match status" value="1"/>
</dbReference>
<dbReference type="STRING" id="1123323.SAMN05216245_10328"/>
<feature type="domain" description="GAF" evidence="2">
    <location>
        <begin position="47"/>
        <end position="153"/>
    </location>
</feature>
<organism evidence="3 4">
    <name type="scientific">Succiniclasticum ruminis DSM 9236</name>
    <dbReference type="NCBI Taxonomy" id="1123323"/>
    <lineage>
        <taxon>Bacteria</taxon>
        <taxon>Bacillati</taxon>
        <taxon>Bacillota</taxon>
        <taxon>Negativicutes</taxon>
        <taxon>Acidaminococcales</taxon>
        <taxon>Acidaminococcaceae</taxon>
        <taxon>Succiniclasticum</taxon>
    </lineage>
</organism>
<sequence length="164" mass="17881">MNSSNNMTPRHMTPDYDLLVQQVKALGEEENYWLPVLANTSALLMNALPDLNWAGFYLMNRDSLVLGPFQGNPACIRIPLCAGVCGAAALHDKVQRVDDVHQFPGHIACDSASNAEIVIPIHKNGKLVGVLDIDSPVKNRFTEADEAGLKKIVAALEEIAEFTD</sequence>
<evidence type="ECO:0000256" key="1">
    <source>
        <dbReference type="ARBA" id="ARBA00038454"/>
    </source>
</evidence>
<evidence type="ECO:0000259" key="2">
    <source>
        <dbReference type="Pfam" id="PF13185"/>
    </source>
</evidence>
<proteinExistence type="inferred from homology"/>
<evidence type="ECO:0000313" key="4">
    <source>
        <dbReference type="Proteomes" id="UP000198896"/>
    </source>
</evidence>
<dbReference type="Proteomes" id="UP000198896">
    <property type="component" value="Unassembled WGS sequence"/>
</dbReference>
<comment type="similarity">
    <text evidence="1">Belongs to the free Met sulfoxide reductase family.</text>
</comment>
<dbReference type="PANTHER" id="PTHR21021:SF15">
    <property type="entry name" value="FREE METHIONINE-R-SULFOXIDE REDUCTASE"/>
    <property type="match status" value="1"/>
</dbReference>
<name>A0A1I1YVD8_9FIRM</name>
<dbReference type="Pfam" id="PF13185">
    <property type="entry name" value="GAF_2"/>
    <property type="match status" value="1"/>
</dbReference>
<dbReference type="GO" id="GO:0005829">
    <property type="term" value="C:cytosol"/>
    <property type="evidence" value="ECO:0007669"/>
    <property type="project" value="TreeGrafter"/>
</dbReference>
<dbReference type="InterPro" id="IPR051330">
    <property type="entry name" value="Phosphatase_reg/MetRdx"/>
</dbReference>
<protein>
    <submittedName>
        <fullName evidence="3">GAF domain-containing protein</fullName>
    </submittedName>
</protein>
<reference evidence="3 4" key="1">
    <citation type="submission" date="2016-10" db="EMBL/GenBank/DDBJ databases">
        <authorList>
            <person name="de Groot N.N."/>
        </authorList>
    </citation>
    <scope>NUCLEOTIDE SEQUENCE [LARGE SCALE GENOMIC DNA]</scope>
    <source>
        <strain evidence="3 4">DSM 9236</strain>
    </source>
</reference>
<dbReference type="GO" id="GO:0033745">
    <property type="term" value="F:L-methionine-(R)-S-oxide reductase activity"/>
    <property type="evidence" value="ECO:0007669"/>
    <property type="project" value="TreeGrafter"/>
</dbReference>
<accession>A0A1I1YVD8</accession>
<dbReference type="Gene3D" id="3.30.450.40">
    <property type="match status" value="1"/>
</dbReference>
<dbReference type="EMBL" id="FONL01000003">
    <property type="protein sequence ID" value="SFE23565.1"/>
    <property type="molecule type" value="Genomic_DNA"/>
</dbReference>
<dbReference type="FunFam" id="3.30.450.40:FF:000008">
    <property type="entry name" value="GAF domain-containing proteins"/>
    <property type="match status" value="1"/>
</dbReference>
<evidence type="ECO:0000313" key="3">
    <source>
        <dbReference type="EMBL" id="SFE23565.1"/>
    </source>
</evidence>
<dbReference type="InterPro" id="IPR003018">
    <property type="entry name" value="GAF"/>
</dbReference>
<dbReference type="InterPro" id="IPR029016">
    <property type="entry name" value="GAF-like_dom_sf"/>
</dbReference>